<sequence>MAAWTVSREVRNKVGNFDSDWIFTLRDLDLPPCFAECAVKALNKMVREGELKKFSKGKFYKPKKSVFGELEPSREEILKDLLVKDGRRIGYMTGYVLFNKYALTTQVPNVIQIATNKRKVKIRRGIYCVIFVQQVNEITEETIPLLQLLDVIRMIKEIPDANVNRSCERLLYLLKDLPDSERDRLIGLAMNYNPGTRALTGAMIEKLWGMEQAKPLYDSLNPVTSYSLGIDETVLPTIKKWRIL</sequence>
<dbReference type="Pfam" id="PF19570">
    <property type="entry name" value="DUF6088"/>
    <property type="match status" value="1"/>
</dbReference>
<name>A0AAE6K802_BACFG</name>
<evidence type="ECO:0000313" key="2">
    <source>
        <dbReference type="Proteomes" id="UP000036847"/>
    </source>
</evidence>
<protein>
    <recommendedName>
        <fullName evidence="3">AbiEi antitoxin C-terminal domain-containing protein</fullName>
    </recommendedName>
</protein>
<dbReference type="EMBL" id="CP036546">
    <property type="protein sequence ID" value="QCQ46031.1"/>
    <property type="molecule type" value="Genomic_DNA"/>
</dbReference>
<organism evidence="1 2">
    <name type="scientific">Bacteroides fragilis</name>
    <dbReference type="NCBI Taxonomy" id="817"/>
    <lineage>
        <taxon>Bacteria</taxon>
        <taxon>Pseudomonadati</taxon>
        <taxon>Bacteroidota</taxon>
        <taxon>Bacteroidia</taxon>
        <taxon>Bacteroidales</taxon>
        <taxon>Bacteroidaceae</taxon>
        <taxon>Bacteroides</taxon>
    </lineage>
</organism>
<evidence type="ECO:0008006" key="3">
    <source>
        <dbReference type="Google" id="ProtNLM"/>
    </source>
</evidence>
<dbReference type="RefSeq" id="WP_032536075.1">
    <property type="nucleotide sequence ID" value="NZ_CP036546.1"/>
</dbReference>
<gene>
    <name evidence="1" type="ORF">EC80_014790</name>
</gene>
<accession>A0AAE6K802</accession>
<dbReference type="InterPro" id="IPR045738">
    <property type="entry name" value="DUF6088"/>
</dbReference>
<evidence type="ECO:0000313" key="1">
    <source>
        <dbReference type="EMBL" id="QCQ46031.1"/>
    </source>
</evidence>
<reference evidence="1 2" key="1">
    <citation type="submission" date="2019-03" db="EMBL/GenBank/DDBJ databases">
        <title>Complete genome assembly of MDR B. fragilis.</title>
        <authorList>
            <person name="Sydenham T.V."/>
            <person name="Hasman H."/>
            <person name="Justesen U.S."/>
        </authorList>
    </citation>
    <scope>NUCLEOTIDE SEQUENCE [LARGE SCALE GENOMIC DNA]</scope>
    <source>
        <strain evidence="1 2">DCMSKEJBY0001B</strain>
    </source>
</reference>
<proteinExistence type="predicted"/>
<dbReference type="Proteomes" id="UP000036847">
    <property type="component" value="Chromosome"/>
</dbReference>
<dbReference type="AlphaFoldDB" id="A0AAE6K802"/>